<keyword evidence="11" id="KW-1133">Transmembrane helix</keyword>
<evidence type="ECO:0000256" key="10">
    <source>
        <dbReference type="ARBA" id="ARBA00022946"/>
    </source>
</evidence>
<dbReference type="OrthoDB" id="5061070at2759"/>
<dbReference type="Pfam" id="PF24550">
    <property type="entry name" value="LIS_MGM1"/>
    <property type="match status" value="1"/>
</dbReference>
<keyword evidence="15" id="KW-1015">Disulfide bond</keyword>
<keyword evidence="13" id="KW-0342">GTP-binding</keyword>
<evidence type="ECO:0000256" key="5">
    <source>
        <dbReference type="ARBA" id="ARBA00022723"/>
    </source>
</evidence>
<evidence type="ECO:0000256" key="4">
    <source>
        <dbReference type="ARBA" id="ARBA00022692"/>
    </source>
</evidence>
<evidence type="ECO:0000256" key="14">
    <source>
        <dbReference type="ARBA" id="ARBA00023136"/>
    </source>
</evidence>
<evidence type="ECO:0000256" key="7">
    <source>
        <dbReference type="ARBA" id="ARBA00022792"/>
    </source>
</evidence>
<dbReference type="PRINTS" id="PR00195">
    <property type="entry name" value="DYNAMIN"/>
</dbReference>
<feature type="region of interest" description="Disordered" evidence="18">
    <location>
        <begin position="184"/>
        <end position="207"/>
    </location>
</feature>
<evidence type="ECO:0000256" key="16">
    <source>
        <dbReference type="ARBA" id="ARBA00048040"/>
    </source>
</evidence>
<dbReference type="Proteomes" id="UP000886653">
    <property type="component" value="Unassembled WGS sequence"/>
</dbReference>
<accession>A0A9P6N9J8</accession>
<evidence type="ECO:0000256" key="6">
    <source>
        <dbReference type="ARBA" id="ARBA00022741"/>
    </source>
</evidence>
<evidence type="ECO:0000256" key="13">
    <source>
        <dbReference type="ARBA" id="ARBA00023134"/>
    </source>
</evidence>
<comment type="catalytic activity">
    <reaction evidence="16">
        <text>GTP + H2O = GDP + phosphate + H(+)</text>
        <dbReference type="Rhea" id="RHEA:19669"/>
        <dbReference type="ChEBI" id="CHEBI:15377"/>
        <dbReference type="ChEBI" id="CHEBI:15378"/>
        <dbReference type="ChEBI" id="CHEBI:37565"/>
        <dbReference type="ChEBI" id="CHEBI:43474"/>
        <dbReference type="ChEBI" id="CHEBI:58189"/>
        <dbReference type="EC" id="3.6.5.5"/>
    </reaction>
</comment>
<evidence type="ECO:0000313" key="22">
    <source>
        <dbReference type="Proteomes" id="UP000886653"/>
    </source>
</evidence>
<evidence type="ECO:0000256" key="9">
    <source>
        <dbReference type="ARBA" id="ARBA00022842"/>
    </source>
</evidence>
<reference evidence="21" key="1">
    <citation type="submission" date="2013-11" db="EMBL/GenBank/DDBJ databases">
        <title>Genome sequence of the fusiform rust pathogen reveals effectors for host alternation and coevolution with pine.</title>
        <authorList>
            <consortium name="DOE Joint Genome Institute"/>
            <person name="Smith K."/>
            <person name="Pendleton A."/>
            <person name="Kubisiak T."/>
            <person name="Anderson C."/>
            <person name="Salamov A."/>
            <person name="Aerts A."/>
            <person name="Riley R."/>
            <person name="Clum A."/>
            <person name="Lindquist E."/>
            <person name="Ence D."/>
            <person name="Campbell M."/>
            <person name="Kronenberg Z."/>
            <person name="Feau N."/>
            <person name="Dhillon B."/>
            <person name="Hamelin R."/>
            <person name="Burleigh J."/>
            <person name="Smith J."/>
            <person name="Yandell M."/>
            <person name="Nelson C."/>
            <person name="Grigoriev I."/>
            <person name="Davis J."/>
        </authorList>
    </citation>
    <scope>NUCLEOTIDE SEQUENCE</scope>
    <source>
        <strain evidence="21">G11</strain>
    </source>
</reference>
<dbReference type="GO" id="GO:0008017">
    <property type="term" value="F:microtubule binding"/>
    <property type="evidence" value="ECO:0007669"/>
    <property type="project" value="TreeGrafter"/>
</dbReference>
<name>A0A9P6N9J8_9BASI</name>
<dbReference type="CDD" id="cd08771">
    <property type="entry name" value="DLP_1"/>
    <property type="match status" value="1"/>
</dbReference>
<dbReference type="GO" id="GO:0005874">
    <property type="term" value="C:microtubule"/>
    <property type="evidence" value="ECO:0007669"/>
    <property type="project" value="TreeGrafter"/>
</dbReference>
<dbReference type="InterPro" id="IPR056495">
    <property type="entry name" value="LIS_MGM1"/>
</dbReference>
<dbReference type="InterPro" id="IPR030381">
    <property type="entry name" value="G_DYNAMIN_dom"/>
</dbReference>
<dbReference type="SMART" id="SM00053">
    <property type="entry name" value="DYNc"/>
    <property type="match status" value="1"/>
</dbReference>
<evidence type="ECO:0000256" key="3">
    <source>
        <dbReference type="ARBA" id="ARBA00011980"/>
    </source>
</evidence>
<feature type="region of interest" description="Disordered" evidence="18">
    <location>
        <begin position="1"/>
        <end position="32"/>
    </location>
</feature>
<evidence type="ECO:0000256" key="2">
    <source>
        <dbReference type="ARBA" id="ARBA00004569"/>
    </source>
</evidence>
<keyword evidence="22" id="KW-1185">Reference proteome</keyword>
<sequence>MSLRRWNAISPHRRQRSTSYSDHSHSRGLHHGQFIPHFSPPRSIGVYSGLMLPHLVSQRLLSTGSLGFTRSSAFQVRQMSFISAAARAAGKVGGRLFGIGALGVGSAAYVGSQVDVFKSNVFGAISGTYHNLANALEDLATSAGRTVSNISQGASEVLTTTTETFEDSLQSILHNLNNFWTDFNSGEDGGQQDSNGPGKEHRPEFDPSTTFLPAAALAYGLTDTDSDPVEGSTAPTKDSSAGLMQLTRKLIEIRSLLMSIDQDDTLILPSIVVIGSQSSGKTSVLEAIVGHEFLPKGHNMVTRRPLELTLIHTPPTTGNPSPKEYLESPEFGPGRFHDFLEVQRRLTRLNQDVPDSVAVDDQPIHLKVYSPHVPDLTLVDLPGYVQVSSMDQPEELREKISQLCERYIRKPNLILAVCAADVDLANSPALRASKKVDPHGYRTIGVVTKLDLVEPTVGASILSNDRYRLALGYVGVICKPPKTSLSGSGMQLMRQGGAGSAQAVLAEHEHAYFRNHAEAYNEPNLMLGTTTLKQRLMKVLEESMSSSLHDISNRVSLELEEASYQYKVQYNDRNISAETYVAETMDLLKRQLAEFSKMLVKPEVRSMLKRELDQKVLGLLAEVYWSDRRAPELGKLGESRLGPEGLDPYWIHRLEAAQSRLTKGGIGRTSADLVADEIRFAVTKILQHEPMTYHPKAVSEMVAITEDILDGLRARAADHVEIAVMPYRYEVDVERSEWENGRTRAVKLMEEEISLCDNFLRAEKIELRKNWRLREALEHVREDEERLRRRAQRWLLEGGVSGPEAIQDEPEETRPPPILLDRARRLRDMEARSEILRLRYTALKSRRCKSGPASQPFCPEVFLNVLADRLSGTATDFINIDLLSRFFSALPHELNSRLIKPLEGSEALEFARENPEIRRHLELQDRKEKLEKVMRELVALAYMQQDNDESGGHHHRLVTSTNHRRRSTGYFSSFF</sequence>
<feature type="domain" description="GED" evidence="19">
    <location>
        <begin position="852"/>
        <end position="945"/>
    </location>
</feature>
<comment type="caution">
    <text evidence="21">The sequence shown here is derived from an EMBL/GenBank/DDBJ whole genome shotgun (WGS) entry which is preliminary data.</text>
</comment>
<dbReference type="PANTHER" id="PTHR11566:SF212">
    <property type="entry name" value="DYNAMIN"/>
    <property type="match status" value="1"/>
</dbReference>
<dbReference type="AlphaFoldDB" id="A0A9P6N9J8"/>
<evidence type="ECO:0000256" key="17">
    <source>
        <dbReference type="SAM" id="Coils"/>
    </source>
</evidence>
<dbReference type="GO" id="GO:0046872">
    <property type="term" value="F:metal ion binding"/>
    <property type="evidence" value="ECO:0007669"/>
    <property type="project" value="UniProtKB-KW"/>
</dbReference>
<feature type="coiled-coil region" evidence="17">
    <location>
        <begin position="770"/>
        <end position="797"/>
    </location>
</feature>
<dbReference type="PROSITE" id="PS51388">
    <property type="entry name" value="GED"/>
    <property type="match status" value="1"/>
</dbReference>
<dbReference type="InterPro" id="IPR020850">
    <property type="entry name" value="GED_dom"/>
</dbReference>
<organism evidence="21 22">
    <name type="scientific">Cronartium quercuum f. sp. fusiforme G11</name>
    <dbReference type="NCBI Taxonomy" id="708437"/>
    <lineage>
        <taxon>Eukaryota</taxon>
        <taxon>Fungi</taxon>
        <taxon>Dikarya</taxon>
        <taxon>Basidiomycota</taxon>
        <taxon>Pucciniomycotina</taxon>
        <taxon>Pucciniomycetes</taxon>
        <taxon>Pucciniales</taxon>
        <taxon>Coleosporiaceae</taxon>
        <taxon>Cronartium</taxon>
    </lineage>
</organism>
<evidence type="ECO:0000256" key="15">
    <source>
        <dbReference type="ARBA" id="ARBA00023157"/>
    </source>
</evidence>
<dbReference type="EMBL" id="MU167346">
    <property type="protein sequence ID" value="KAG0142500.1"/>
    <property type="molecule type" value="Genomic_DNA"/>
</dbReference>
<evidence type="ECO:0000256" key="12">
    <source>
        <dbReference type="ARBA" id="ARBA00023128"/>
    </source>
</evidence>
<keyword evidence="12" id="KW-0496">Mitochondrion</keyword>
<dbReference type="InterPro" id="IPR001401">
    <property type="entry name" value="Dynamin_GTPase"/>
</dbReference>
<keyword evidence="10" id="KW-0809">Transit peptide</keyword>
<dbReference type="FunFam" id="3.40.50.300:FF:000741">
    <property type="entry name" value="Putative mitochondrial dynamin GTPase"/>
    <property type="match status" value="1"/>
</dbReference>
<keyword evidence="6" id="KW-0547">Nucleotide-binding</keyword>
<keyword evidence="8" id="KW-0378">Hydrolase</keyword>
<dbReference type="InterPro" id="IPR045063">
    <property type="entry name" value="Dynamin_N"/>
</dbReference>
<dbReference type="GO" id="GO:0005743">
    <property type="term" value="C:mitochondrial inner membrane"/>
    <property type="evidence" value="ECO:0007669"/>
    <property type="project" value="UniProtKB-SubCell"/>
</dbReference>
<dbReference type="SUPFAM" id="SSF52540">
    <property type="entry name" value="P-loop containing nucleoside triphosphate hydrolases"/>
    <property type="match status" value="1"/>
</dbReference>
<proteinExistence type="predicted"/>
<evidence type="ECO:0000259" key="20">
    <source>
        <dbReference type="PROSITE" id="PS51718"/>
    </source>
</evidence>
<dbReference type="InterPro" id="IPR022812">
    <property type="entry name" value="Dynamin"/>
</dbReference>
<dbReference type="GO" id="GO:0003924">
    <property type="term" value="F:GTPase activity"/>
    <property type="evidence" value="ECO:0007669"/>
    <property type="project" value="InterPro"/>
</dbReference>
<dbReference type="GO" id="GO:0031623">
    <property type="term" value="P:receptor internalization"/>
    <property type="evidence" value="ECO:0007669"/>
    <property type="project" value="TreeGrafter"/>
</dbReference>
<dbReference type="InterPro" id="IPR027417">
    <property type="entry name" value="P-loop_NTPase"/>
</dbReference>
<keyword evidence="9" id="KW-0460">Magnesium</keyword>
<keyword evidence="5" id="KW-0479">Metal-binding</keyword>
<dbReference type="PROSITE" id="PS51718">
    <property type="entry name" value="G_DYNAMIN_2"/>
    <property type="match status" value="1"/>
</dbReference>
<dbReference type="Pfam" id="PF00350">
    <property type="entry name" value="Dynamin_N"/>
    <property type="match status" value="1"/>
</dbReference>
<dbReference type="EC" id="3.6.5.5" evidence="3"/>
<feature type="domain" description="Dynamin-type G" evidence="20">
    <location>
        <begin position="265"/>
        <end position="549"/>
    </location>
</feature>
<evidence type="ECO:0000256" key="11">
    <source>
        <dbReference type="ARBA" id="ARBA00022989"/>
    </source>
</evidence>
<dbReference type="GO" id="GO:0005758">
    <property type="term" value="C:mitochondrial intermembrane space"/>
    <property type="evidence" value="ECO:0007669"/>
    <property type="project" value="UniProtKB-SubCell"/>
</dbReference>
<keyword evidence="17" id="KW-0175">Coiled coil</keyword>
<protein>
    <recommendedName>
        <fullName evidence="3">dynamin GTPase</fullName>
        <ecNumber evidence="3">3.6.5.5</ecNumber>
    </recommendedName>
</protein>
<keyword evidence="7" id="KW-0999">Mitochondrion inner membrane</keyword>
<dbReference type="Gene3D" id="3.40.50.300">
    <property type="entry name" value="P-loop containing nucleotide triphosphate hydrolases"/>
    <property type="match status" value="1"/>
</dbReference>
<evidence type="ECO:0000313" key="21">
    <source>
        <dbReference type="EMBL" id="KAG0142500.1"/>
    </source>
</evidence>
<evidence type="ECO:0000256" key="18">
    <source>
        <dbReference type="SAM" id="MobiDB-lite"/>
    </source>
</evidence>
<keyword evidence="4" id="KW-0812">Transmembrane</keyword>
<dbReference type="GO" id="GO:0005886">
    <property type="term" value="C:plasma membrane"/>
    <property type="evidence" value="ECO:0007669"/>
    <property type="project" value="TreeGrafter"/>
</dbReference>
<comment type="subcellular location">
    <subcellularLocation>
        <location evidence="1">Mitochondrion inner membrane</location>
    </subcellularLocation>
    <subcellularLocation>
        <location evidence="2">Mitochondrion intermembrane space</location>
    </subcellularLocation>
</comment>
<evidence type="ECO:0000256" key="1">
    <source>
        <dbReference type="ARBA" id="ARBA00004273"/>
    </source>
</evidence>
<evidence type="ECO:0000259" key="19">
    <source>
        <dbReference type="PROSITE" id="PS51388"/>
    </source>
</evidence>
<keyword evidence="14" id="KW-0472">Membrane</keyword>
<gene>
    <name evidence="21" type="ORF">CROQUDRAFT_662450</name>
</gene>
<dbReference type="GO" id="GO:0061024">
    <property type="term" value="P:membrane organization"/>
    <property type="evidence" value="ECO:0007669"/>
    <property type="project" value="UniProtKB-ARBA"/>
</dbReference>
<dbReference type="PANTHER" id="PTHR11566">
    <property type="entry name" value="DYNAMIN"/>
    <property type="match status" value="1"/>
</dbReference>
<evidence type="ECO:0000256" key="8">
    <source>
        <dbReference type="ARBA" id="ARBA00022801"/>
    </source>
</evidence>
<dbReference type="GO" id="GO:0005525">
    <property type="term" value="F:GTP binding"/>
    <property type="evidence" value="ECO:0007669"/>
    <property type="project" value="UniProtKB-KW"/>
</dbReference>